<dbReference type="Pfam" id="PF08263">
    <property type="entry name" value="LRRNT_2"/>
    <property type="match status" value="1"/>
</dbReference>
<name>A0A498IP08_MALDO</name>
<keyword evidence="18" id="KW-1185">Reference proteome</keyword>
<evidence type="ECO:0000256" key="1">
    <source>
        <dbReference type="ARBA" id="ARBA00004167"/>
    </source>
</evidence>
<dbReference type="GO" id="GO:0004672">
    <property type="term" value="F:protein kinase activity"/>
    <property type="evidence" value="ECO:0007669"/>
    <property type="project" value="InterPro"/>
</dbReference>
<dbReference type="InterPro" id="IPR011009">
    <property type="entry name" value="Kinase-like_dom_sf"/>
</dbReference>
<dbReference type="PROSITE" id="PS50011">
    <property type="entry name" value="PROTEIN_KINASE_DOM"/>
    <property type="match status" value="1"/>
</dbReference>
<dbReference type="EMBL" id="RDQH01000337">
    <property type="protein sequence ID" value="RXH85010.1"/>
    <property type="molecule type" value="Genomic_DNA"/>
</dbReference>
<evidence type="ECO:0000256" key="14">
    <source>
        <dbReference type="SAM" id="MobiDB-lite"/>
    </source>
</evidence>
<protein>
    <recommendedName>
        <fullName evidence="16">Protein kinase domain-containing protein</fullName>
    </recommendedName>
</protein>
<evidence type="ECO:0000256" key="6">
    <source>
        <dbReference type="ARBA" id="ARBA00022737"/>
    </source>
</evidence>
<evidence type="ECO:0000313" key="18">
    <source>
        <dbReference type="Proteomes" id="UP000290289"/>
    </source>
</evidence>
<feature type="binding site" evidence="13">
    <location>
        <position position="377"/>
    </location>
    <ligand>
        <name>ATP</name>
        <dbReference type="ChEBI" id="CHEBI:30616"/>
    </ligand>
</feature>
<gene>
    <name evidence="17" type="ORF">DVH24_041778</name>
</gene>
<dbReference type="InterPro" id="IPR013210">
    <property type="entry name" value="LRR_N_plant-typ"/>
</dbReference>
<reference evidence="17 18" key="1">
    <citation type="submission" date="2018-10" db="EMBL/GenBank/DDBJ databases">
        <title>A high-quality apple genome assembly.</title>
        <authorList>
            <person name="Hu J."/>
        </authorList>
    </citation>
    <scope>NUCLEOTIDE SEQUENCE [LARGE SCALE GENOMIC DNA]</scope>
    <source>
        <strain evidence="18">cv. HFTH1</strain>
        <tissue evidence="17">Young leaf</tissue>
    </source>
</reference>
<sequence length="937" mass="102937">MKSCPFLVIPSLFGIAILLPLVFSDLTSDRQALLDFADAVPHRRKLSWNPATPVCTSWVGITCTPNGTRVTSLRLPGVGLVGSVPPNTLGRLDALRILSLRSNLLRGVLPSDITSLPALQRLYLQRNNFSGDIPTSFSPQLNVLDLSFNSFTGNIPQTMRNLTQLTELSLQNNTLSGPIPDLDLPKLKRLNLSYNRLNGSIPSSLQRFPNSSFVGNPLLCGGPLKPCSLVLPPPPPTSNPPPPIAPHKKSSKKKLKLGYIIAIAAGGSVLLLLLGLIVVLCCLKKKDNGGTSVLKGKSSTGGRSEKPKEEFGSGVQEPEKNKLVFFEGCSYNFDLDDLLRASAEVLGKGSYGTAYKAVLEEATTVVVKRLKEVVVGKRDFEQQMEIVGRVGQHANVVPLRAYYYSKDEKLLVYDCISNGSLSALLHGNRGSGRTALDWDSRVKISLGTARGIAHIHSVGGPKFTHGNIKSTNVLLSQDLNGCISDVGLTPLMNVPATARSAGYRAPEVIETSRHSHKSDVYSFGVVLLEMLTGKAPLQSPGRDDMVDLPRWVQSVVREEWTAEVFDVELMRYQNIEEEMVQMLQIAMACVAKVPDMRPSMEEVVRMIEEIRQSDSENRPSSEENKSKDSTEVLARVPTMADGSSLPPPPGRNQSKASSARHVAFSETASAPSKVREHPYPVPDLDHERPKRIRPGCYACCAWCCLVFFAIVILALIIGFICVAIFHSYLPTIYIRRFNATSLNFTKNHNNIVLKGKVDFLVEFFNKNDKTELKYGAFKIKVTSAHIPLGITQFSQFTQGHKNTKSLNGTVSVNKSKIDKDDADQLKIDMNNRDMTLNLAMTGSVSFPIGGIPFNDIPIISNCDAKQREIDFGNKAKCKISSTSTVACEAPTLSQRRKDRCTQKPPAQNKFIIHLHSCLESLCLDKRFYDSLKKLKPS</sequence>
<keyword evidence="7 13" id="KW-0547">Nucleotide-binding</keyword>
<evidence type="ECO:0000256" key="13">
    <source>
        <dbReference type="PROSITE-ProRule" id="PRU10141"/>
    </source>
</evidence>
<evidence type="ECO:0000256" key="5">
    <source>
        <dbReference type="ARBA" id="ARBA00022729"/>
    </source>
</evidence>
<dbReference type="FunFam" id="3.80.10.10:FF:000431">
    <property type="entry name" value="Leucine-rich repeat receptor-like protein kinase"/>
    <property type="match status" value="1"/>
</dbReference>
<evidence type="ECO:0000256" key="2">
    <source>
        <dbReference type="ARBA" id="ARBA00022553"/>
    </source>
</evidence>
<dbReference type="FunFam" id="3.80.10.10:FF:000731">
    <property type="entry name" value="Leucine-rich repeat receptor-like protein kinase"/>
    <property type="match status" value="1"/>
</dbReference>
<dbReference type="InterPro" id="IPR032675">
    <property type="entry name" value="LRR_dom_sf"/>
</dbReference>
<dbReference type="PANTHER" id="PTHR48010">
    <property type="entry name" value="OS05G0588300 PROTEIN"/>
    <property type="match status" value="1"/>
</dbReference>
<dbReference type="GO" id="GO:0005524">
    <property type="term" value="F:ATP binding"/>
    <property type="evidence" value="ECO:0007669"/>
    <property type="project" value="UniProtKB-UniRule"/>
</dbReference>
<evidence type="ECO:0000259" key="16">
    <source>
        <dbReference type="PROSITE" id="PS50011"/>
    </source>
</evidence>
<organism evidence="17 18">
    <name type="scientific">Malus domestica</name>
    <name type="common">Apple</name>
    <name type="synonym">Pyrus malus</name>
    <dbReference type="NCBI Taxonomy" id="3750"/>
    <lineage>
        <taxon>Eukaryota</taxon>
        <taxon>Viridiplantae</taxon>
        <taxon>Streptophyta</taxon>
        <taxon>Embryophyta</taxon>
        <taxon>Tracheophyta</taxon>
        <taxon>Spermatophyta</taxon>
        <taxon>Magnoliopsida</taxon>
        <taxon>eudicotyledons</taxon>
        <taxon>Gunneridae</taxon>
        <taxon>Pentapetalae</taxon>
        <taxon>rosids</taxon>
        <taxon>fabids</taxon>
        <taxon>Rosales</taxon>
        <taxon>Rosaceae</taxon>
        <taxon>Amygdaloideae</taxon>
        <taxon>Maleae</taxon>
        <taxon>Malus</taxon>
    </lineage>
</organism>
<dbReference type="Gene3D" id="3.80.10.10">
    <property type="entry name" value="Ribonuclease Inhibitor"/>
    <property type="match status" value="2"/>
</dbReference>
<evidence type="ECO:0000256" key="7">
    <source>
        <dbReference type="ARBA" id="ARBA00022741"/>
    </source>
</evidence>
<keyword evidence="8 13" id="KW-0067">ATP-binding</keyword>
<proteinExistence type="inferred from homology"/>
<dbReference type="Pfam" id="PF07714">
    <property type="entry name" value="PK_Tyr_Ser-Thr"/>
    <property type="match status" value="1"/>
</dbReference>
<evidence type="ECO:0000256" key="11">
    <source>
        <dbReference type="ARBA" id="ARBA00023170"/>
    </source>
</evidence>
<dbReference type="Proteomes" id="UP000290289">
    <property type="component" value="Chromosome 11"/>
</dbReference>
<keyword evidence="5" id="KW-0732">Signal</keyword>
<evidence type="ECO:0000256" key="3">
    <source>
        <dbReference type="ARBA" id="ARBA00022614"/>
    </source>
</evidence>
<dbReference type="FunFam" id="3.30.200.20:FF:000307">
    <property type="entry name" value="pollen receptor-like kinase 1"/>
    <property type="match status" value="1"/>
</dbReference>
<keyword evidence="9 15" id="KW-1133">Transmembrane helix</keyword>
<dbReference type="PROSITE" id="PS00107">
    <property type="entry name" value="PROTEIN_KINASE_ATP"/>
    <property type="match status" value="1"/>
</dbReference>
<feature type="transmembrane region" description="Helical" evidence="15">
    <location>
        <begin position="705"/>
        <end position="729"/>
    </location>
</feature>
<dbReference type="InterPro" id="IPR017441">
    <property type="entry name" value="Protein_kinase_ATP_BS"/>
</dbReference>
<evidence type="ECO:0000256" key="4">
    <source>
        <dbReference type="ARBA" id="ARBA00022692"/>
    </source>
</evidence>
<keyword evidence="6" id="KW-0677">Repeat</keyword>
<feature type="region of interest" description="Disordered" evidence="14">
    <location>
        <begin position="292"/>
        <end position="315"/>
    </location>
</feature>
<feature type="transmembrane region" description="Helical" evidence="15">
    <location>
        <begin position="257"/>
        <end position="280"/>
    </location>
</feature>
<comment type="caution">
    <text evidence="17">The sequence shown here is derived from an EMBL/GenBank/DDBJ whole genome shotgun (WGS) entry which is preliminary data.</text>
</comment>
<dbReference type="AlphaFoldDB" id="A0A498IP08"/>
<evidence type="ECO:0000256" key="15">
    <source>
        <dbReference type="SAM" id="Phobius"/>
    </source>
</evidence>
<keyword evidence="10 15" id="KW-0472">Membrane</keyword>
<accession>A0A498IP08</accession>
<evidence type="ECO:0000256" key="10">
    <source>
        <dbReference type="ARBA" id="ARBA00023136"/>
    </source>
</evidence>
<keyword evidence="3" id="KW-0433">Leucine-rich repeat</keyword>
<dbReference type="Pfam" id="PF13855">
    <property type="entry name" value="LRR_8"/>
    <property type="match status" value="1"/>
</dbReference>
<evidence type="ECO:0000256" key="8">
    <source>
        <dbReference type="ARBA" id="ARBA00022840"/>
    </source>
</evidence>
<dbReference type="FunFam" id="1.10.510.10:FF:000095">
    <property type="entry name" value="protein STRUBBELIG-RECEPTOR FAMILY 8"/>
    <property type="match status" value="1"/>
</dbReference>
<dbReference type="InterPro" id="IPR050994">
    <property type="entry name" value="At_inactive_RLKs"/>
</dbReference>
<feature type="region of interest" description="Disordered" evidence="14">
    <location>
        <begin position="610"/>
        <end position="660"/>
    </location>
</feature>
<dbReference type="InterPro" id="IPR000719">
    <property type="entry name" value="Prot_kinase_dom"/>
</dbReference>
<evidence type="ECO:0000313" key="17">
    <source>
        <dbReference type="EMBL" id="RXH85010.1"/>
    </source>
</evidence>
<comment type="similarity">
    <text evidence="12">Belongs to the protein kinase superfamily.</text>
</comment>
<dbReference type="Pfam" id="PF00560">
    <property type="entry name" value="LRR_1"/>
    <property type="match status" value="2"/>
</dbReference>
<evidence type="ECO:0000256" key="12">
    <source>
        <dbReference type="ARBA" id="ARBA00038349"/>
    </source>
</evidence>
<dbReference type="PANTHER" id="PTHR48010:SF59">
    <property type="entry name" value="PROTEIN KINASE DOMAIN-CONTAINING PROTEIN"/>
    <property type="match status" value="1"/>
</dbReference>
<feature type="domain" description="Protein kinase" evidence="16">
    <location>
        <begin position="340"/>
        <end position="633"/>
    </location>
</feature>
<dbReference type="GO" id="GO:0016020">
    <property type="term" value="C:membrane"/>
    <property type="evidence" value="ECO:0007669"/>
    <property type="project" value="UniProtKB-SubCell"/>
</dbReference>
<dbReference type="CDD" id="cd14066">
    <property type="entry name" value="STKc_IRAK"/>
    <property type="match status" value="1"/>
</dbReference>
<comment type="subcellular location">
    <subcellularLocation>
        <location evidence="1">Membrane</location>
        <topology evidence="1">Single-pass membrane protein</topology>
    </subcellularLocation>
</comment>
<dbReference type="Gene3D" id="1.10.510.10">
    <property type="entry name" value="Transferase(Phosphotransferase) domain 1"/>
    <property type="match status" value="1"/>
</dbReference>
<dbReference type="InterPro" id="IPR001245">
    <property type="entry name" value="Ser-Thr/Tyr_kinase_cat_dom"/>
</dbReference>
<feature type="transmembrane region" description="Helical" evidence="15">
    <location>
        <begin position="6"/>
        <end position="23"/>
    </location>
</feature>
<dbReference type="InterPro" id="IPR001611">
    <property type="entry name" value="Leu-rich_rpt"/>
</dbReference>
<keyword evidence="4 15" id="KW-0812">Transmembrane</keyword>
<keyword evidence="11" id="KW-0675">Receptor</keyword>
<dbReference type="SUPFAM" id="SSF56112">
    <property type="entry name" value="Protein kinase-like (PK-like)"/>
    <property type="match status" value="1"/>
</dbReference>
<dbReference type="Gene3D" id="3.30.200.20">
    <property type="entry name" value="Phosphorylase Kinase, domain 1"/>
    <property type="match status" value="1"/>
</dbReference>
<evidence type="ECO:0000256" key="9">
    <source>
        <dbReference type="ARBA" id="ARBA00022989"/>
    </source>
</evidence>
<feature type="compositionally biased region" description="Basic and acidic residues" evidence="14">
    <location>
        <begin position="610"/>
        <end position="630"/>
    </location>
</feature>
<feature type="compositionally biased region" description="Basic and acidic residues" evidence="14">
    <location>
        <begin position="303"/>
        <end position="315"/>
    </location>
</feature>
<keyword evidence="2" id="KW-0597">Phosphoprotein</keyword>
<dbReference type="SUPFAM" id="SSF52058">
    <property type="entry name" value="L domain-like"/>
    <property type="match status" value="1"/>
</dbReference>